<feature type="compositionally biased region" description="Low complexity" evidence="6">
    <location>
        <begin position="34"/>
        <end position="48"/>
    </location>
</feature>
<dbReference type="OrthoDB" id="420195at2759"/>
<dbReference type="OMA" id="YYECAGR"/>
<dbReference type="Gene3D" id="1.25.40.10">
    <property type="entry name" value="Tetratricopeptide repeat domain"/>
    <property type="match status" value="1"/>
</dbReference>
<feature type="repeat" description="TPR" evidence="5">
    <location>
        <begin position="147"/>
        <end position="180"/>
    </location>
</feature>
<evidence type="ECO:0000259" key="7">
    <source>
        <dbReference type="Pfam" id="PF13877"/>
    </source>
</evidence>
<dbReference type="Pfam" id="PF00515">
    <property type="entry name" value="TPR_1"/>
    <property type="match status" value="1"/>
</dbReference>
<evidence type="ECO:0000256" key="2">
    <source>
        <dbReference type="ARBA" id="ARBA00022803"/>
    </source>
</evidence>
<evidence type="ECO:0000256" key="5">
    <source>
        <dbReference type="PROSITE-ProRule" id="PRU00339"/>
    </source>
</evidence>
<dbReference type="SUPFAM" id="SSF48452">
    <property type="entry name" value="TPR-like"/>
    <property type="match status" value="1"/>
</dbReference>
<evidence type="ECO:0000256" key="6">
    <source>
        <dbReference type="SAM" id="MobiDB-lite"/>
    </source>
</evidence>
<organism evidence="8 9">
    <name type="scientific">Tieghemostelium lacteum</name>
    <name type="common">Slime mold</name>
    <name type="synonym">Dictyostelium lacteum</name>
    <dbReference type="NCBI Taxonomy" id="361077"/>
    <lineage>
        <taxon>Eukaryota</taxon>
        <taxon>Amoebozoa</taxon>
        <taxon>Evosea</taxon>
        <taxon>Eumycetozoa</taxon>
        <taxon>Dictyostelia</taxon>
        <taxon>Dictyosteliales</taxon>
        <taxon>Raperosteliaceae</taxon>
        <taxon>Tieghemostelium</taxon>
    </lineage>
</organism>
<comment type="caution">
    <text evidence="8">The sequence shown here is derived from an EMBL/GenBank/DDBJ whole genome shotgun (WGS) entry which is preliminary data.</text>
</comment>
<protein>
    <recommendedName>
        <fullName evidence="4">RNA polymerase II-associated protein 3</fullName>
    </recommendedName>
</protein>
<feature type="compositionally biased region" description="Low complexity" evidence="6">
    <location>
        <begin position="216"/>
        <end position="246"/>
    </location>
</feature>
<dbReference type="InterPro" id="IPR025986">
    <property type="entry name" value="RPAP3-like_C"/>
</dbReference>
<dbReference type="PANTHER" id="PTHR46423:SF1">
    <property type="entry name" value="RNA POLYMERASE II-ASSOCIATED PROTEIN 3"/>
    <property type="match status" value="1"/>
</dbReference>
<reference evidence="8 9" key="1">
    <citation type="submission" date="2015-12" db="EMBL/GenBank/DDBJ databases">
        <title>Dictyostelia acquired genes for synthesis and detection of signals that induce cell-type specialization by lateral gene transfer from prokaryotes.</title>
        <authorList>
            <person name="Gloeckner G."/>
            <person name="Schaap P."/>
        </authorList>
    </citation>
    <scope>NUCLEOTIDE SEQUENCE [LARGE SCALE GENOMIC DNA]</scope>
    <source>
        <strain evidence="8 9">TK</strain>
    </source>
</reference>
<dbReference type="Pfam" id="PF13877">
    <property type="entry name" value="RPAP3_C"/>
    <property type="match status" value="1"/>
</dbReference>
<dbReference type="InterPro" id="IPR051966">
    <property type="entry name" value="RPAP3"/>
</dbReference>
<feature type="domain" description="RNA-polymerase II-associated protein 3-like C-terminal" evidence="7">
    <location>
        <begin position="276"/>
        <end position="367"/>
    </location>
</feature>
<evidence type="ECO:0000256" key="1">
    <source>
        <dbReference type="ARBA" id="ARBA00022737"/>
    </source>
</evidence>
<feature type="repeat" description="TPR" evidence="5">
    <location>
        <begin position="113"/>
        <end position="146"/>
    </location>
</feature>
<dbReference type="InterPro" id="IPR019734">
    <property type="entry name" value="TPR_rpt"/>
</dbReference>
<keyword evidence="1" id="KW-0677">Repeat</keyword>
<evidence type="ECO:0000256" key="4">
    <source>
        <dbReference type="ARBA" id="ARBA00040133"/>
    </source>
</evidence>
<dbReference type="EMBL" id="LODT01000020">
    <property type="protein sequence ID" value="KYQ99856.1"/>
    <property type="molecule type" value="Genomic_DNA"/>
</dbReference>
<dbReference type="PANTHER" id="PTHR46423">
    <property type="entry name" value="RNA POLYMERASE II-ASSOCIATED PROTEIN 3"/>
    <property type="match status" value="1"/>
</dbReference>
<dbReference type="InParanoid" id="A0A152A160"/>
<evidence type="ECO:0000256" key="3">
    <source>
        <dbReference type="ARBA" id="ARBA00038275"/>
    </source>
</evidence>
<feature type="region of interest" description="Disordered" evidence="6">
    <location>
        <begin position="34"/>
        <end position="63"/>
    </location>
</feature>
<dbReference type="PROSITE" id="PS50005">
    <property type="entry name" value="TPR"/>
    <property type="match status" value="3"/>
</dbReference>
<dbReference type="Pfam" id="PF13181">
    <property type="entry name" value="TPR_8"/>
    <property type="match status" value="1"/>
</dbReference>
<feature type="region of interest" description="Disordered" evidence="6">
    <location>
        <begin position="196"/>
        <end position="246"/>
    </location>
</feature>
<sequence>MTSSTTRDNKKILEQNQHVRDYLLNLKQWKNSLSNNSSNISQSHTTSTPPQPTTTVSGETKKNRENVIDAPTIDNTAESLKLKEKGNQMFAQQKYKEAIEYYSMSIQLDSTNSVLYANRAFAYIKLKNYTQAEVDCNRCLNLDPRNLKAYHRRGIARKELKKYDEAISDFKYCITNEPSNKDSQLELTKCIELKSLEPPKQPKPQPSIVPIENTVSKPSPTTPTTKIQPVITPSTNTPSTNTAITPASIPTTIKTTSLEEKLSKMATIKAPVPKQPPRNSFEFERVYLSFQGDESLFYQYFKMIDPKHIPRIIDEALTPQLLTSIISILASHYLVNSEFELIYPILNNLLKISRMSINLSAMSKEDKQNLKLLIDALSGKIAQDLVNELINKYQL</sequence>
<dbReference type="SMART" id="SM00028">
    <property type="entry name" value="TPR"/>
    <property type="match status" value="3"/>
</dbReference>
<dbReference type="Proteomes" id="UP000076078">
    <property type="component" value="Unassembled WGS sequence"/>
</dbReference>
<feature type="repeat" description="TPR" evidence="5">
    <location>
        <begin position="79"/>
        <end position="112"/>
    </location>
</feature>
<dbReference type="InterPro" id="IPR011990">
    <property type="entry name" value="TPR-like_helical_dom_sf"/>
</dbReference>
<evidence type="ECO:0000313" key="9">
    <source>
        <dbReference type="Proteomes" id="UP000076078"/>
    </source>
</evidence>
<keyword evidence="9" id="KW-1185">Reference proteome</keyword>
<dbReference type="GO" id="GO:0101031">
    <property type="term" value="C:protein folding chaperone complex"/>
    <property type="evidence" value="ECO:0007669"/>
    <property type="project" value="TreeGrafter"/>
</dbReference>
<dbReference type="AlphaFoldDB" id="A0A152A160"/>
<evidence type="ECO:0000313" key="8">
    <source>
        <dbReference type="EMBL" id="KYQ99856.1"/>
    </source>
</evidence>
<gene>
    <name evidence="8" type="ORF">DLAC_03809</name>
</gene>
<accession>A0A152A160</accession>
<keyword evidence="2 5" id="KW-0802">TPR repeat</keyword>
<dbReference type="STRING" id="361077.A0A152A160"/>
<comment type="similarity">
    <text evidence="3">Belongs to the RPAP3 family.</text>
</comment>
<proteinExistence type="inferred from homology"/>
<name>A0A152A160_TIELA</name>